<keyword evidence="9" id="KW-1185">Reference proteome</keyword>
<evidence type="ECO:0000256" key="3">
    <source>
        <dbReference type="ARBA" id="ARBA00023015"/>
    </source>
</evidence>
<dbReference type="InterPro" id="IPR036388">
    <property type="entry name" value="WH-like_DNA-bd_sf"/>
</dbReference>
<dbReference type="SUPFAM" id="SSF63520">
    <property type="entry name" value="PTS-regulatory domain, PRD"/>
    <property type="match status" value="2"/>
</dbReference>
<dbReference type="InterPro" id="IPR002178">
    <property type="entry name" value="PTS_EIIA_type-2_dom"/>
</dbReference>
<dbReference type="Pfam" id="PF00359">
    <property type="entry name" value="PTS_EIIA_2"/>
    <property type="match status" value="1"/>
</dbReference>
<keyword evidence="1" id="KW-0808">Transferase</keyword>
<protein>
    <submittedName>
        <fullName evidence="8">Mannitol operon transcriptional antiterminator</fullName>
    </submittedName>
</protein>
<dbReference type="InterPro" id="IPR036634">
    <property type="entry name" value="PRD_sf"/>
</dbReference>
<reference evidence="8 9" key="1">
    <citation type="submission" date="2023-07" db="EMBL/GenBank/DDBJ databases">
        <title>Genomic Encyclopedia of Type Strains, Phase IV (KMG-IV): sequencing the most valuable type-strain genomes for metagenomic binning, comparative biology and taxonomic classification.</title>
        <authorList>
            <person name="Goeker M."/>
        </authorList>
    </citation>
    <scope>NUCLEOTIDE SEQUENCE [LARGE SCALE GENOMIC DNA]</scope>
    <source>
        <strain evidence="8 9">DSM 12751</strain>
    </source>
</reference>
<dbReference type="PROSITE" id="PS51099">
    <property type="entry name" value="PTS_EIIB_TYPE_2"/>
    <property type="match status" value="1"/>
</dbReference>
<dbReference type="InterPro" id="IPR036095">
    <property type="entry name" value="PTS_EIIB-like_sf"/>
</dbReference>
<feature type="domain" description="PTS EIIB type-2" evidence="6">
    <location>
        <begin position="424"/>
        <end position="513"/>
    </location>
</feature>
<dbReference type="InterPro" id="IPR011608">
    <property type="entry name" value="PRD"/>
</dbReference>
<dbReference type="InterPro" id="IPR013196">
    <property type="entry name" value="HTH_11"/>
</dbReference>
<dbReference type="Pfam" id="PF00874">
    <property type="entry name" value="PRD"/>
    <property type="match status" value="2"/>
</dbReference>
<dbReference type="Proteomes" id="UP001235840">
    <property type="component" value="Unassembled WGS sequence"/>
</dbReference>
<accession>A0ABT9W3Q5</accession>
<feature type="domain" description="PRD" evidence="7">
    <location>
        <begin position="206"/>
        <end position="311"/>
    </location>
</feature>
<organism evidence="8 9">
    <name type="scientific">Caldalkalibacillus horti</name>
    <dbReference type="NCBI Taxonomy" id="77523"/>
    <lineage>
        <taxon>Bacteria</taxon>
        <taxon>Bacillati</taxon>
        <taxon>Bacillota</taxon>
        <taxon>Bacilli</taxon>
        <taxon>Bacillales</taxon>
        <taxon>Bacillaceae</taxon>
        <taxon>Caldalkalibacillus</taxon>
    </lineage>
</organism>
<dbReference type="SUPFAM" id="SSF46785">
    <property type="entry name" value="Winged helix' DNA-binding domain"/>
    <property type="match status" value="2"/>
</dbReference>
<feature type="domain" description="PRD" evidence="7">
    <location>
        <begin position="316"/>
        <end position="421"/>
    </location>
</feature>
<dbReference type="Pfam" id="PF08279">
    <property type="entry name" value="HTH_11"/>
    <property type="match status" value="1"/>
</dbReference>
<proteinExistence type="predicted"/>
<evidence type="ECO:0000256" key="1">
    <source>
        <dbReference type="ARBA" id="ARBA00022679"/>
    </source>
</evidence>
<dbReference type="PANTHER" id="PTHR30185:SF18">
    <property type="entry name" value="TRANSCRIPTIONAL REGULATOR MTLR"/>
    <property type="match status" value="1"/>
</dbReference>
<keyword evidence="3" id="KW-0805">Transcription regulation</keyword>
<dbReference type="EMBL" id="JAUSTY010000019">
    <property type="protein sequence ID" value="MDQ0167750.1"/>
    <property type="molecule type" value="Genomic_DNA"/>
</dbReference>
<evidence type="ECO:0000256" key="4">
    <source>
        <dbReference type="ARBA" id="ARBA00023163"/>
    </source>
</evidence>
<dbReference type="Gene3D" id="3.40.930.10">
    <property type="entry name" value="Mannitol-specific EII, Chain A"/>
    <property type="match status" value="1"/>
</dbReference>
<evidence type="ECO:0000259" key="6">
    <source>
        <dbReference type="PROSITE" id="PS51099"/>
    </source>
</evidence>
<keyword evidence="4" id="KW-0804">Transcription</keyword>
<dbReference type="InterPro" id="IPR036390">
    <property type="entry name" value="WH_DNA-bd_sf"/>
</dbReference>
<comment type="caution">
    <text evidence="8">The sequence shown here is derived from an EMBL/GenBank/DDBJ whole genome shotgun (WGS) entry which is preliminary data.</text>
</comment>
<dbReference type="InterPro" id="IPR016152">
    <property type="entry name" value="PTrfase/Anion_transptr"/>
</dbReference>
<evidence type="ECO:0000313" key="8">
    <source>
        <dbReference type="EMBL" id="MDQ0167750.1"/>
    </source>
</evidence>
<dbReference type="CDD" id="cd05568">
    <property type="entry name" value="PTS_IIB_bgl_like"/>
    <property type="match status" value="1"/>
</dbReference>
<dbReference type="PANTHER" id="PTHR30185">
    <property type="entry name" value="CRYPTIC BETA-GLUCOSIDE BGL OPERON ANTITERMINATOR"/>
    <property type="match status" value="1"/>
</dbReference>
<dbReference type="SUPFAM" id="SSF55804">
    <property type="entry name" value="Phoshotransferase/anion transport protein"/>
    <property type="match status" value="1"/>
</dbReference>
<sequence length="714" mass="80713">MMNIYISARERKILDYLLDKPDEVTVKDLADQIDVSVRTIHRDLKGVEDIVNEYDLRLIKKSGVGIKVEGKAEHIRNLKMFLFNASHNEYTPEERQTVILCALLETNEREPVKLVALAHELNVTIATISNDLSKLQEKLNGFGLILIRRRGYGVGISGSESSKRRAMSSLISKNIDEFEFLSFVRAAIQKKGTTYTNSISERLLGFVEKEKLLEVEKVLEEMNRELPYTIADSAYIGLVIHLALAIERILQGENIQIDQEYLISLQGTMEYSLAQKVIEKLEKVFDIQIPPAEIGYITMHLRGAKLRYDKKFLIEDASFNLAVKAKALIDYVGKQVQTDLTSHTSLLQGLVAHLRPAIFRIKQNMGIHNPLLPQIKADYAVLFSIIRDGVGQHFPDLDVPDEEIGYLVLHFGSALMGNREKEPVHALIICSSGIGTSKMLATRLQQEIPEIENPRNVSLFEASRLDLDEYDLIISTVHSPELPEHYILVNPILTKEEIAHIKDKIRVQERKGILGLKSSERFRGGQGKEQFLSSLEEMHGYTQAILTLLKHLLVHEIRSVQSSTDVISAAVDHLIQQGIVPIANGDAVKEAILEREKLGGLGIPDTHLALFHARHESIPTPSFSIYSLHEPLLALGMDQEEMEIKQVILLLAPLNASDQEMELLSYISTLIIEDEKSLELFHSTDFEAISSYVTNKFEQFYLTQFTNTIDKRRD</sequence>
<evidence type="ECO:0000259" key="5">
    <source>
        <dbReference type="PROSITE" id="PS51094"/>
    </source>
</evidence>
<dbReference type="SUPFAM" id="SSF52794">
    <property type="entry name" value="PTS system IIB component-like"/>
    <property type="match status" value="1"/>
</dbReference>
<dbReference type="Gene3D" id="3.40.50.2300">
    <property type="match status" value="1"/>
</dbReference>
<feature type="domain" description="PTS EIIA type-2" evidence="5">
    <location>
        <begin position="547"/>
        <end position="696"/>
    </location>
</feature>
<dbReference type="InterPro" id="IPR050661">
    <property type="entry name" value="BglG_antiterminators"/>
</dbReference>
<dbReference type="Gene3D" id="1.10.10.10">
    <property type="entry name" value="Winged helix-like DNA-binding domain superfamily/Winged helix DNA-binding domain"/>
    <property type="match status" value="2"/>
</dbReference>
<evidence type="ECO:0000256" key="2">
    <source>
        <dbReference type="ARBA" id="ARBA00022737"/>
    </source>
</evidence>
<dbReference type="PROSITE" id="PS51372">
    <property type="entry name" value="PRD_2"/>
    <property type="match status" value="2"/>
</dbReference>
<keyword evidence="2" id="KW-0677">Repeat</keyword>
<dbReference type="Gene3D" id="1.10.1790.10">
    <property type="entry name" value="PRD domain"/>
    <property type="match status" value="2"/>
</dbReference>
<name>A0ABT9W3Q5_9BACI</name>
<dbReference type="PROSITE" id="PS51094">
    <property type="entry name" value="PTS_EIIA_TYPE_2"/>
    <property type="match status" value="1"/>
</dbReference>
<dbReference type="InterPro" id="IPR013011">
    <property type="entry name" value="PTS_EIIB_2"/>
</dbReference>
<evidence type="ECO:0000259" key="7">
    <source>
        <dbReference type="PROSITE" id="PS51372"/>
    </source>
</evidence>
<evidence type="ECO:0000313" key="9">
    <source>
        <dbReference type="Proteomes" id="UP001235840"/>
    </source>
</evidence>
<gene>
    <name evidence="8" type="ORF">J2S11_003677</name>
</gene>